<sequence length="92" mass="11003">MKNRLKDLRRKHGYSQDRLTEVLNVSRQTIISIEKGKYNPSLSLALQMKKSHIIVKDIFFYEDDKKREGKFILPLNLLKHNERVYNLFVLDL</sequence>
<dbReference type="SUPFAM" id="SSF47413">
    <property type="entry name" value="lambda repressor-like DNA-binding domains"/>
    <property type="match status" value="1"/>
</dbReference>
<evidence type="ECO:0000256" key="1">
    <source>
        <dbReference type="ARBA" id="ARBA00023125"/>
    </source>
</evidence>
<comment type="caution">
    <text evidence="3">The sequence shown here is derived from an EMBL/GenBank/DDBJ whole genome shotgun (WGS) entry which is preliminary data.</text>
</comment>
<dbReference type="Proteomes" id="UP000656813">
    <property type="component" value="Unassembled WGS sequence"/>
</dbReference>
<dbReference type="EMBL" id="BMFV01000032">
    <property type="protein sequence ID" value="GGH86433.1"/>
    <property type="molecule type" value="Genomic_DNA"/>
</dbReference>
<evidence type="ECO:0000313" key="3">
    <source>
        <dbReference type="EMBL" id="GGH86433.1"/>
    </source>
</evidence>
<evidence type="ECO:0000313" key="4">
    <source>
        <dbReference type="Proteomes" id="UP000656813"/>
    </source>
</evidence>
<dbReference type="Pfam" id="PF01381">
    <property type="entry name" value="HTH_3"/>
    <property type="match status" value="1"/>
</dbReference>
<keyword evidence="4" id="KW-1185">Reference proteome</keyword>
<keyword evidence="1" id="KW-0238">DNA-binding</keyword>
<feature type="domain" description="HTH cro/C1-type" evidence="2">
    <location>
        <begin position="5"/>
        <end position="48"/>
    </location>
</feature>
<dbReference type="PANTHER" id="PTHR46558:SF4">
    <property type="entry name" value="DNA-BIDING PHAGE PROTEIN"/>
    <property type="match status" value="1"/>
</dbReference>
<dbReference type="CDD" id="cd00093">
    <property type="entry name" value="HTH_XRE"/>
    <property type="match status" value="1"/>
</dbReference>
<dbReference type="PANTHER" id="PTHR46558">
    <property type="entry name" value="TRACRIPTIONAL REGULATORY PROTEIN-RELATED-RELATED"/>
    <property type="match status" value="1"/>
</dbReference>
<reference evidence="3" key="1">
    <citation type="journal article" date="2014" name="Int. J. Syst. Evol. Microbiol.">
        <title>Complete genome sequence of Corynebacterium casei LMG S-19264T (=DSM 44701T), isolated from a smear-ripened cheese.</title>
        <authorList>
            <consortium name="US DOE Joint Genome Institute (JGI-PGF)"/>
            <person name="Walter F."/>
            <person name="Albersmeier A."/>
            <person name="Kalinowski J."/>
            <person name="Ruckert C."/>
        </authorList>
    </citation>
    <scope>NUCLEOTIDE SEQUENCE</scope>
    <source>
        <strain evidence="3">CGMCC 1.12777</strain>
    </source>
</reference>
<name>A0A8J2ZYQ8_9BACL</name>
<dbReference type="AlphaFoldDB" id="A0A8J2ZYQ8"/>
<protein>
    <submittedName>
        <fullName evidence="3">Transcriptional regulator</fullName>
    </submittedName>
</protein>
<reference evidence="3" key="2">
    <citation type="submission" date="2020-09" db="EMBL/GenBank/DDBJ databases">
        <authorList>
            <person name="Sun Q."/>
            <person name="Zhou Y."/>
        </authorList>
    </citation>
    <scope>NUCLEOTIDE SEQUENCE</scope>
    <source>
        <strain evidence="3">CGMCC 1.12777</strain>
    </source>
</reference>
<proteinExistence type="predicted"/>
<dbReference type="PROSITE" id="PS50943">
    <property type="entry name" value="HTH_CROC1"/>
    <property type="match status" value="1"/>
</dbReference>
<accession>A0A8J2ZYQ8</accession>
<dbReference type="GO" id="GO:0003677">
    <property type="term" value="F:DNA binding"/>
    <property type="evidence" value="ECO:0007669"/>
    <property type="project" value="UniProtKB-KW"/>
</dbReference>
<dbReference type="Gene3D" id="1.10.260.40">
    <property type="entry name" value="lambda repressor-like DNA-binding domains"/>
    <property type="match status" value="1"/>
</dbReference>
<organism evidence="3 4">
    <name type="scientific">Pullulanibacillus pueri</name>
    <dbReference type="NCBI Taxonomy" id="1437324"/>
    <lineage>
        <taxon>Bacteria</taxon>
        <taxon>Bacillati</taxon>
        <taxon>Bacillota</taxon>
        <taxon>Bacilli</taxon>
        <taxon>Bacillales</taxon>
        <taxon>Sporolactobacillaceae</taxon>
        <taxon>Pullulanibacillus</taxon>
    </lineage>
</organism>
<evidence type="ECO:0000259" key="2">
    <source>
        <dbReference type="PROSITE" id="PS50943"/>
    </source>
</evidence>
<dbReference type="InterPro" id="IPR010982">
    <property type="entry name" value="Lambda_DNA-bd_dom_sf"/>
</dbReference>
<gene>
    <name evidence="3" type="ORF">GCM10007096_34130</name>
</gene>
<dbReference type="SMART" id="SM00530">
    <property type="entry name" value="HTH_XRE"/>
    <property type="match status" value="1"/>
</dbReference>
<dbReference type="InterPro" id="IPR001387">
    <property type="entry name" value="Cro/C1-type_HTH"/>
</dbReference>